<dbReference type="AlphaFoldDB" id="A0A6J4GB37"/>
<evidence type="ECO:0000313" key="2">
    <source>
        <dbReference type="Proteomes" id="UP000479938"/>
    </source>
</evidence>
<organism evidence="1 2">
    <name type="scientific">Flavobacterium bizetiae</name>
    <dbReference type="NCBI Taxonomy" id="2704140"/>
    <lineage>
        <taxon>Bacteria</taxon>
        <taxon>Pseudomonadati</taxon>
        <taxon>Bacteroidota</taxon>
        <taxon>Flavobacteriia</taxon>
        <taxon>Flavobacteriales</taxon>
        <taxon>Flavobacteriaceae</taxon>
        <taxon>Flavobacterium</taxon>
    </lineage>
</organism>
<proteinExistence type="predicted"/>
<keyword evidence="2" id="KW-1185">Reference proteome</keyword>
<accession>A0A6J4GB37</accession>
<evidence type="ECO:0000313" key="1">
    <source>
        <dbReference type="EMBL" id="CAA9196338.1"/>
    </source>
</evidence>
<protein>
    <submittedName>
        <fullName evidence="1">Uncharacterized protein</fullName>
    </submittedName>
</protein>
<gene>
    <name evidence="1" type="ORF">FLA105534_01110</name>
</gene>
<dbReference type="Proteomes" id="UP000479938">
    <property type="component" value="Unassembled WGS sequence"/>
</dbReference>
<dbReference type="RefSeq" id="WP_173969830.1">
    <property type="nucleotide sequence ID" value="NZ_CADCSU010000056.1"/>
</dbReference>
<name>A0A6J4GB37_9FLAO</name>
<sequence>MNKKKEDPKNDKVEEPAVEYEIQKPKFKGIDPETFDFDAEFAKGLTLEEAKAESIKRIREWWGK</sequence>
<reference evidence="1 2" key="1">
    <citation type="submission" date="2020-02" db="EMBL/GenBank/DDBJ databases">
        <authorList>
            <person name="Criscuolo A."/>
        </authorList>
    </citation>
    <scope>NUCLEOTIDE SEQUENCE [LARGE SCALE GENOMIC DNA]</scope>
    <source>
        <strain evidence="1">CIP105534</strain>
    </source>
</reference>
<dbReference type="EMBL" id="CADCSU010000056">
    <property type="protein sequence ID" value="CAA9196338.1"/>
    <property type="molecule type" value="Genomic_DNA"/>
</dbReference>